<reference evidence="3 4" key="1">
    <citation type="submission" date="2019-08" db="EMBL/GenBank/DDBJ databases">
        <title>Genome sequencing of Paenibacillus faecis DSM 23593(T).</title>
        <authorList>
            <person name="Kook J.-K."/>
            <person name="Park S.-N."/>
            <person name="Lim Y.K."/>
        </authorList>
    </citation>
    <scope>NUCLEOTIDE SEQUENCE [LARGE SCALE GENOMIC DNA]</scope>
    <source>
        <strain evidence="3 4">DSM 23593</strain>
    </source>
</reference>
<dbReference type="SUPFAM" id="SSF53850">
    <property type="entry name" value="Periplasmic binding protein-like II"/>
    <property type="match status" value="1"/>
</dbReference>
<feature type="signal peptide" evidence="2">
    <location>
        <begin position="1"/>
        <end position="20"/>
    </location>
</feature>
<dbReference type="InterPro" id="IPR050490">
    <property type="entry name" value="Bact_solute-bd_prot1"/>
</dbReference>
<dbReference type="PANTHER" id="PTHR43649">
    <property type="entry name" value="ARABINOSE-BINDING PROTEIN-RELATED"/>
    <property type="match status" value="1"/>
</dbReference>
<evidence type="ECO:0000313" key="4">
    <source>
        <dbReference type="Proteomes" id="UP000325218"/>
    </source>
</evidence>
<comment type="caution">
    <text evidence="3">The sequence shown here is derived from an EMBL/GenBank/DDBJ whole genome shotgun (WGS) entry which is preliminary data.</text>
</comment>
<organism evidence="3 4">
    <name type="scientific">Paenibacillus faecis</name>
    <dbReference type="NCBI Taxonomy" id="862114"/>
    <lineage>
        <taxon>Bacteria</taxon>
        <taxon>Bacillati</taxon>
        <taxon>Bacillota</taxon>
        <taxon>Bacilli</taxon>
        <taxon>Bacillales</taxon>
        <taxon>Paenibacillaceae</taxon>
        <taxon>Paenibacillus</taxon>
    </lineage>
</organism>
<dbReference type="InterPro" id="IPR006059">
    <property type="entry name" value="SBP"/>
</dbReference>
<dbReference type="Gene3D" id="3.40.190.10">
    <property type="entry name" value="Periplasmic binding protein-like II"/>
    <property type="match status" value="2"/>
</dbReference>
<name>A0A5D0CUV2_9BACL</name>
<dbReference type="PROSITE" id="PS51257">
    <property type="entry name" value="PROKAR_LIPOPROTEIN"/>
    <property type="match status" value="1"/>
</dbReference>
<dbReference type="Pfam" id="PF01547">
    <property type="entry name" value="SBP_bac_1"/>
    <property type="match status" value="1"/>
</dbReference>
<proteinExistence type="predicted"/>
<dbReference type="AlphaFoldDB" id="A0A5D0CUV2"/>
<feature type="region of interest" description="Disordered" evidence="1">
    <location>
        <begin position="24"/>
        <end position="44"/>
    </location>
</feature>
<sequence>MTRKLLVLLAFLLTVTTGLAGCSGGGGGGGQTAGNRGGKGQTDGPVTLKFTRISYNDVRPPSKDLWMWKKYEEKTGIRIEWEEIPGASVSERKNVILGSNNLPDAFYQLGFSNDELIRYGEQGIFVPLEDLIEQHAPNLKKLFQDYPEVKKTLTMPDGHIYSLPYIDSALPYRSIRLYINQTWLDRLGLELPKTTDELREVLLAFKEKDANGNGDPNDEMGWIMPSGTINSMFERQLFGSFGLGNGGLKAAENWIYKDQDGEIKLIFNDPKYKDVLHYLRQLYEDGTLPLLNYSEYEYAKWVSDAANDKVGAFSWGDPAYIGTAGPKNFVGINVLAGPGGDQVVSWMDPMTRGTSSFTITKANPHPEETIKWVDYFYGEEGSMFGFFGIEGETYNMVDGKPAYIDEIQKYEGGQQLGAFQYVDNVYGGYYPYVEPPADLRSAAKGKTVDEDFKTNSAELEKFLPEEIWPSFVPTPEESKEQSAILTDINKYITEMRVKFITGKASLETDWDNYVGTLDRMGAQKYLEIKKSQYERYQSVK</sequence>
<keyword evidence="2" id="KW-0732">Signal</keyword>
<dbReference type="OrthoDB" id="9787283at2"/>
<feature type="compositionally biased region" description="Gly residues" evidence="1">
    <location>
        <begin position="24"/>
        <end position="41"/>
    </location>
</feature>
<dbReference type="Proteomes" id="UP000325218">
    <property type="component" value="Unassembled WGS sequence"/>
</dbReference>
<dbReference type="EMBL" id="VSDO01000002">
    <property type="protein sequence ID" value="TYA12745.1"/>
    <property type="molecule type" value="Genomic_DNA"/>
</dbReference>
<evidence type="ECO:0000256" key="2">
    <source>
        <dbReference type="SAM" id="SignalP"/>
    </source>
</evidence>
<protein>
    <submittedName>
        <fullName evidence="3">Extracellular solute-binding protein</fullName>
    </submittedName>
</protein>
<evidence type="ECO:0000256" key="1">
    <source>
        <dbReference type="SAM" id="MobiDB-lite"/>
    </source>
</evidence>
<feature type="chain" id="PRO_5023146704" evidence="2">
    <location>
        <begin position="21"/>
        <end position="540"/>
    </location>
</feature>
<accession>A0A5D0CUV2</accession>
<evidence type="ECO:0000313" key="3">
    <source>
        <dbReference type="EMBL" id="TYA12745.1"/>
    </source>
</evidence>
<dbReference type="PANTHER" id="PTHR43649:SF17">
    <property type="entry name" value="ABC TRANSPORTER SOLUTE BINDING PROTEIN-SUGAR TRANSPORT"/>
    <property type="match status" value="1"/>
</dbReference>
<dbReference type="RefSeq" id="WP_148451347.1">
    <property type="nucleotide sequence ID" value="NZ_VSDO01000002.1"/>
</dbReference>
<gene>
    <name evidence="3" type="ORF">FRY98_08515</name>
</gene>
<keyword evidence="4" id="KW-1185">Reference proteome</keyword>